<name>A0ABV0XK80_9TELE</name>
<accession>A0ABV0XK80</accession>
<dbReference type="EMBL" id="JAHRIP010005052">
    <property type="protein sequence ID" value="MEQ2281889.1"/>
    <property type="molecule type" value="Genomic_DNA"/>
</dbReference>
<comment type="caution">
    <text evidence="1">The sequence shown here is derived from an EMBL/GenBank/DDBJ whole genome shotgun (WGS) entry which is preliminary data.</text>
</comment>
<protein>
    <submittedName>
        <fullName evidence="1">Uncharacterized protein</fullName>
    </submittedName>
</protein>
<sequence length="139" mass="15567">MNKDSNLLDLTGWQPPVFFAPCIPFKNPVHPPPSTTPISEDPGPAYHSGTPLSTIICLTGKQLFGLSTSHPLTDLSINPVRLNNYSLVFEPEYSLLTILFILQLVSRFQFPCPHHCTVNKHFTIKLCLLNCFLHVGQIR</sequence>
<gene>
    <name evidence="1" type="ORF">AMECASPLE_034901</name>
</gene>
<evidence type="ECO:0000313" key="1">
    <source>
        <dbReference type="EMBL" id="MEQ2281889.1"/>
    </source>
</evidence>
<dbReference type="Proteomes" id="UP001469553">
    <property type="component" value="Unassembled WGS sequence"/>
</dbReference>
<organism evidence="1 2">
    <name type="scientific">Ameca splendens</name>
    <dbReference type="NCBI Taxonomy" id="208324"/>
    <lineage>
        <taxon>Eukaryota</taxon>
        <taxon>Metazoa</taxon>
        <taxon>Chordata</taxon>
        <taxon>Craniata</taxon>
        <taxon>Vertebrata</taxon>
        <taxon>Euteleostomi</taxon>
        <taxon>Actinopterygii</taxon>
        <taxon>Neopterygii</taxon>
        <taxon>Teleostei</taxon>
        <taxon>Neoteleostei</taxon>
        <taxon>Acanthomorphata</taxon>
        <taxon>Ovalentaria</taxon>
        <taxon>Atherinomorphae</taxon>
        <taxon>Cyprinodontiformes</taxon>
        <taxon>Goodeidae</taxon>
        <taxon>Ameca</taxon>
    </lineage>
</organism>
<keyword evidence="2" id="KW-1185">Reference proteome</keyword>
<proteinExistence type="predicted"/>
<reference evidence="1 2" key="1">
    <citation type="submission" date="2021-06" db="EMBL/GenBank/DDBJ databases">
        <authorList>
            <person name="Palmer J.M."/>
        </authorList>
    </citation>
    <scope>NUCLEOTIDE SEQUENCE [LARGE SCALE GENOMIC DNA]</scope>
    <source>
        <strain evidence="1 2">AS_MEX2019</strain>
        <tissue evidence="1">Muscle</tissue>
    </source>
</reference>
<evidence type="ECO:0000313" key="2">
    <source>
        <dbReference type="Proteomes" id="UP001469553"/>
    </source>
</evidence>